<dbReference type="GO" id="GO:0019545">
    <property type="term" value="P:L-arginine catabolic process to succinate"/>
    <property type="evidence" value="ECO:0007669"/>
    <property type="project" value="UniProtKB-UniRule"/>
</dbReference>
<feature type="binding site" evidence="5">
    <location>
        <position position="149"/>
    </location>
    <ligand>
        <name>Zn(2+)</name>
        <dbReference type="ChEBI" id="CHEBI:29105"/>
    </ligand>
</feature>
<evidence type="ECO:0000256" key="5">
    <source>
        <dbReference type="HAMAP-Rule" id="MF_00767"/>
    </source>
</evidence>
<feature type="domain" description="AstE/AspA barrel-sandwich hybrid" evidence="7">
    <location>
        <begin position="251"/>
        <end position="324"/>
    </location>
</feature>
<comment type="cofactor">
    <cofactor evidence="5">
        <name>Zn(2+)</name>
        <dbReference type="ChEBI" id="CHEBI:29105"/>
    </cofactor>
    <text evidence="5">Binds 1 zinc ion per subunit.</text>
</comment>
<evidence type="ECO:0000256" key="2">
    <source>
        <dbReference type="ARBA" id="ARBA00022723"/>
    </source>
</evidence>
<comment type="caution">
    <text evidence="9">The sequence shown here is derived from an EMBL/GenBank/DDBJ whole genome shotgun (WGS) entry which is preliminary data.</text>
</comment>
<protein>
    <recommendedName>
        <fullName evidence="5 6">Succinylglutamate desuccinylase</fullName>
        <ecNumber evidence="5 6">3.5.1.96</ecNumber>
    </recommendedName>
</protein>
<dbReference type="InterPro" id="IPR007036">
    <property type="entry name" value="Aste_AspA_hybrid_dom"/>
</dbReference>
<dbReference type="Proteomes" id="UP000319828">
    <property type="component" value="Unassembled WGS sequence"/>
</dbReference>
<evidence type="ECO:0000256" key="4">
    <source>
        <dbReference type="ARBA" id="ARBA00022833"/>
    </source>
</evidence>
<dbReference type="GO" id="GO:0016788">
    <property type="term" value="F:hydrolase activity, acting on ester bonds"/>
    <property type="evidence" value="ECO:0007669"/>
    <property type="project" value="UniProtKB-UniRule"/>
</dbReference>
<keyword evidence="2 5" id="KW-0479">Metal-binding</keyword>
<dbReference type="InterPro" id="IPR016681">
    <property type="entry name" value="SuccinylGlu_desuccinylase"/>
</dbReference>
<evidence type="ECO:0000259" key="8">
    <source>
        <dbReference type="Pfam" id="PF24827"/>
    </source>
</evidence>
<gene>
    <name evidence="5 9" type="primary">astE</name>
    <name evidence="9" type="ORF">FOF44_15390</name>
</gene>
<dbReference type="GO" id="GO:0008270">
    <property type="term" value="F:zinc ion binding"/>
    <property type="evidence" value="ECO:0007669"/>
    <property type="project" value="UniProtKB-UniRule"/>
</dbReference>
<keyword evidence="1 5" id="KW-0056">Arginine metabolism</keyword>
<dbReference type="PANTHER" id="PTHR15162:SF7">
    <property type="entry name" value="SUCCINYLGLUTAMATE DESUCCINYLASE"/>
    <property type="match status" value="1"/>
</dbReference>
<dbReference type="NCBIfam" id="TIGR03242">
    <property type="entry name" value="arg_catab_astE"/>
    <property type="match status" value="1"/>
</dbReference>
<dbReference type="PIRSF" id="PIRSF017020">
    <property type="entry name" value="AstE"/>
    <property type="match status" value="1"/>
</dbReference>
<sequence>MDNFLASTLKQQAPLITSGTIGDINWYWLDHGVMVIEPNQGEINQLEHVLLSAGVHGNETAPIELLDQLVDDLLNSRLKLNVKLMIMLGNPEAMRNGERYNDIDMNRLFSQHHKNYPPCAETLRAEQLEALTAQFFESSKGRKLHFDLHTAIRESHHVRFALLPYKDSGQYSQKVCDWLSCAGVEAIVLNQAPSATFSYYSSEHCGADSCTLELGKAKPFGQNDLSQFEGINNGLRQLVSQGLPPSSTTAKLKVYQVSQQLTKLSESFTMNFSDDVKNFTAFEQDEILAVDGDTTYRVQQPTEWVLFPNPKVRPGLRAGLMLVEIEQDVIFH</sequence>
<evidence type="ECO:0000256" key="1">
    <source>
        <dbReference type="ARBA" id="ARBA00022503"/>
    </source>
</evidence>
<evidence type="ECO:0000313" key="9">
    <source>
        <dbReference type="EMBL" id="TVO33455.1"/>
    </source>
</evidence>
<dbReference type="InterPro" id="IPR055438">
    <property type="entry name" value="AstE_AspA_cat"/>
</dbReference>
<dbReference type="EC" id="3.5.1.96" evidence="5 6"/>
<reference evidence="9 10" key="1">
    <citation type="submission" date="2019-07" db="EMBL/GenBank/DDBJ databases">
        <title>The draft genome sequence of Vibrio algivorus M1486.</title>
        <authorList>
            <person name="Meng X."/>
        </authorList>
    </citation>
    <scope>NUCLEOTIDE SEQUENCE [LARGE SCALE GENOMIC DNA]</scope>
    <source>
        <strain evidence="9 10">M1486</strain>
    </source>
</reference>
<dbReference type="UniPathway" id="UPA00185">
    <property type="reaction ID" value="UER00283"/>
</dbReference>
<keyword evidence="3 5" id="KW-0378">Hydrolase</keyword>
<dbReference type="Gene3D" id="3.40.630.10">
    <property type="entry name" value="Zn peptidases"/>
    <property type="match status" value="1"/>
</dbReference>
<dbReference type="Pfam" id="PF24827">
    <property type="entry name" value="AstE_AspA_cat"/>
    <property type="match status" value="1"/>
</dbReference>
<dbReference type="InterPro" id="IPR050178">
    <property type="entry name" value="AspA/AstE_fam"/>
</dbReference>
<dbReference type="RefSeq" id="WP_144388945.1">
    <property type="nucleotide sequence ID" value="NZ_CANNCB010000045.1"/>
</dbReference>
<evidence type="ECO:0000259" key="7">
    <source>
        <dbReference type="Pfam" id="PF04952"/>
    </source>
</evidence>
<comment type="catalytic activity">
    <reaction evidence="5">
        <text>N-succinyl-L-glutamate + H2O = L-glutamate + succinate</text>
        <dbReference type="Rhea" id="RHEA:15169"/>
        <dbReference type="ChEBI" id="CHEBI:15377"/>
        <dbReference type="ChEBI" id="CHEBI:29985"/>
        <dbReference type="ChEBI" id="CHEBI:30031"/>
        <dbReference type="ChEBI" id="CHEBI:58763"/>
        <dbReference type="EC" id="3.5.1.96"/>
    </reaction>
</comment>
<feature type="binding site" evidence="5">
    <location>
        <position position="59"/>
    </location>
    <ligand>
        <name>Zn(2+)</name>
        <dbReference type="ChEBI" id="CHEBI:29105"/>
    </ligand>
</feature>
<evidence type="ECO:0000256" key="3">
    <source>
        <dbReference type="ARBA" id="ARBA00022801"/>
    </source>
</evidence>
<feature type="domain" description="Succinylglutamate desuccinylase/Aspartoacylase catalytic" evidence="8">
    <location>
        <begin position="47"/>
        <end position="234"/>
    </location>
</feature>
<dbReference type="PANTHER" id="PTHR15162">
    <property type="entry name" value="ASPARTOACYLASE"/>
    <property type="match status" value="1"/>
</dbReference>
<accession>A0A557NYP5</accession>
<dbReference type="SUPFAM" id="SSF53187">
    <property type="entry name" value="Zn-dependent exopeptidases"/>
    <property type="match status" value="1"/>
</dbReference>
<keyword evidence="4 5" id="KW-0862">Zinc</keyword>
<proteinExistence type="inferred from homology"/>
<comment type="similarity">
    <text evidence="5">Belongs to the AspA/AstE family. Succinylglutamate desuccinylase subfamily.</text>
</comment>
<feature type="binding site" evidence="5">
    <location>
        <position position="56"/>
    </location>
    <ligand>
        <name>Zn(2+)</name>
        <dbReference type="ChEBI" id="CHEBI:29105"/>
    </ligand>
</feature>
<evidence type="ECO:0000256" key="6">
    <source>
        <dbReference type="NCBIfam" id="TIGR03242"/>
    </source>
</evidence>
<dbReference type="OrthoDB" id="5290473at2"/>
<dbReference type="HAMAP" id="MF_00767">
    <property type="entry name" value="Arg_catab_AstE"/>
    <property type="match status" value="1"/>
</dbReference>
<dbReference type="NCBIfam" id="NF003706">
    <property type="entry name" value="PRK05324.1"/>
    <property type="match status" value="1"/>
</dbReference>
<evidence type="ECO:0000313" key="10">
    <source>
        <dbReference type="Proteomes" id="UP000319828"/>
    </source>
</evidence>
<dbReference type="GO" id="GO:0009017">
    <property type="term" value="F:succinylglutamate desuccinylase activity"/>
    <property type="evidence" value="ECO:0007669"/>
    <property type="project" value="UniProtKB-UniRule"/>
</dbReference>
<comment type="pathway">
    <text evidence="5">Amino-acid degradation; L-arginine degradation via AST pathway; L-glutamate and succinate from L-arginine: step 5/5.</text>
</comment>
<comment type="function">
    <text evidence="5">Transforms N(2)-succinylglutamate into succinate and glutamate.</text>
</comment>
<organism evidence="9 10">
    <name type="scientific">Vibrio algivorus</name>
    <dbReference type="NCBI Taxonomy" id="1667024"/>
    <lineage>
        <taxon>Bacteria</taxon>
        <taxon>Pseudomonadati</taxon>
        <taxon>Pseudomonadota</taxon>
        <taxon>Gammaproteobacteria</taxon>
        <taxon>Vibrionales</taxon>
        <taxon>Vibrionaceae</taxon>
        <taxon>Vibrio</taxon>
    </lineage>
</organism>
<dbReference type="EMBL" id="VMKJ01000041">
    <property type="protein sequence ID" value="TVO33455.1"/>
    <property type="molecule type" value="Genomic_DNA"/>
</dbReference>
<dbReference type="CDD" id="cd03855">
    <property type="entry name" value="M14_ASTE"/>
    <property type="match status" value="1"/>
</dbReference>
<dbReference type="GO" id="GO:0019544">
    <property type="term" value="P:L-arginine catabolic process to L-glutamate"/>
    <property type="evidence" value="ECO:0007669"/>
    <property type="project" value="UniProtKB-UniRule"/>
</dbReference>
<dbReference type="AlphaFoldDB" id="A0A557NYP5"/>
<name>A0A557NYP5_9VIBR</name>
<dbReference type="Pfam" id="PF04952">
    <property type="entry name" value="AstE_AspA_hybrid"/>
    <property type="match status" value="1"/>
</dbReference>
<feature type="active site" evidence="5">
    <location>
        <position position="213"/>
    </location>
</feature>